<organism evidence="1 2">
    <name type="scientific">Candidatus Epulonipiscium fishelsonii</name>
    <dbReference type="NCBI Taxonomy" id="77094"/>
    <lineage>
        <taxon>Bacteria</taxon>
        <taxon>Bacillati</taxon>
        <taxon>Bacillota</taxon>
        <taxon>Clostridia</taxon>
        <taxon>Lachnospirales</taxon>
        <taxon>Lachnospiraceae</taxon>
        <taxon>Candidatus Epulonipiscium</taxon>
    </lineage>
</organism>
<reference evidence="1" key="1">
    <citation type="submission" date="2016-08" db="EMBL/GenBank/DDBJ databases">
        <authorList>
            <person name="Ngugi D.K."/>
            <person name="Miyake S."/>
            <person name="Stingl U."/>
        </authorList>
    </citation>
    <scope>NUCLEOTIDE SEQUENCE</scope>
    <source>
        <strain evidence="1">SCG-D08WGA-EpuloA1</strain>
    </source>
</reference>
<keyword evidence="2" id="KW-1185">Reference proteome</keyword>
<protein>
    <submittedName>
        <fullName evidence="1">Uncharacterized protein</fullName>
    </submittedName>
</protein>
<name>A0ACC8XIX2_9FIRM</name>
<dbReference type="Proteomes" id="UP000188637">
    <property type="component" value="Unassembled WGS sequence"/>
</dbReference>
<dbReference type="EMBL" id="LJHD01000035">
    <property type="protein sequence ID" value="ONI46090.1"/>
    <property type="molecule type" value="Genomic_DNA"/>
</dbReference>
<feature type="non-terminal residue" evidence="1">
    <location>
        <position position="1"/>
    </location>
</feature>
<evidence type="ECO:0000313" key="1">
    <source>
        <dbReference type="EMBL" id="ONI46090.1"/>
    </source>
</evidence>
<gene>
    <name evidence="1" type="ORF">AN640_00925</name>
</gene>
<proteinExistence type="predicted"/>
<comment type="caution">
    <text evidence="1">The sequence shown here is derived from an EMBL/GenBank/DDBJ whole genome shotgun (WGS) entry which is preliminary data.</text>
</comment>
<sequence length="338" mass="36727">PYAQYGNAANNGVQMAIEEAGIVDEKVLEYLVEDNKGTQIEAANTFKKLSDSKKIDVFIGADVSSNSETIANLAQEKEIPMITPTATKENITSIGDHIFRACYIDPTQGELLAQFSTEDLGAKKAIIMVNSENAYSTGISDAFIKEFEANGGKIIKQINYGSADVDFRPILGTIQGVEADVIVIPDYYETIGMIAPQIRELGITTTLIGGDGWDGVTEQTKNNPEAVEGSYFVNHYTVQDESEIVQDFITNYTEKYGETPNAFAALGYDAAKMLIEAIDIADSTDDTAVINALVTGTFEGVTGTITFDENRNPVKTVSVIQITNGENTLYKKLDPSQY</sequence>
<accession>A0ACC8XIX2</accession>
<evidence type="ECO:0000313" key="2">
    <source>
        <dbReference type="Proteomes" id="UP000188637"/>
    </source>
</evidence>